<dbReference type="Proteomes" id="UP000283090">
    <property type="component" value="Unassembled WGS sequence"/>
</dbReference>
<organism evidence="1 2">
    <name type="scientific">Arthrobotrys flagrans</name>
    <name type="common">Nematode-trapping fungus</name>
    <name type="synonym">Trichothecium flagrans</name>
    <dbReference type="NCBI Taxonomy" id="97331"/>
    <lineage>
        <taxon>Eukaryota</taxon>
        <taxon>Fungi</taxon>
        <taxon>Dikarya</taxon>
        <taxon>Ascomycota</taxon>
        <taxon>Pezizomycotina</taxon>
        <taxon>Orbiliomycetes</taxon>
        <taxon>Orbiliales</taxon>
        <taxon>Orbiliaceae</taxon>
        <taxon>Arthrobotrys</taxon>
    </lineage>
</organism>
<dbReference type="VEuPathDB" id="FungiDB:DFL_002189"/>
<comment type="caution">
    <text evidence="1">The sequence shown here is derived from an EMBL/GenBank/DDBJ whole genome shotgun (WGS) entry which is preliminary data.</text>
</comment>
<accession>A0A437A9S9</accession>
<gene>
    <name evidence="1" type="ORF">DFL_002189</name>
</gene>
<reference evidence="1 2" key="1">
    <citation type="submission" date="2019-01" db="EMBL/GenBank/DDBJ databases">
        <title>Intercellular communication is required for trap formation in the nematode-trapping fungus Duddingtonia flagrans.</title>
        <authorList>
            <person name="Youssar L."/>
            <person name="Wernet V."/>
            <person name="Hensel N."/>
            <person name="Hildebrandt H.-G."/>
            <person name="Fischer R."/>
        </authorList>
    </citation>
    <scope>NUCLEOTIDE SEQUENCE [LARGE SCALE GENOMIC DNA]</scope>
    <source>
        <strain evidence="1 2">CBS H-5679</strain>
    </source>
</reference>
<dbReference type="RefSeq" id="XP_067493533.1">
    <property type="nucleotide sequence ID" value="XM_067630939.1"/>
</dbReference>
<dbReference type="InterPro" id="IPR036047">
    <property type="entry name" value="F-box-like_dom_sf"/>
</dbReference>
<name>A0A437A9S9_ARTFL</name>
<dbReference type="EMBL" id="SAEB01000003">
    <property type="protein sequence ID" value="RVD87989.1"/>
    <property type="molecule type" value="Genomic_DNA"/>
</dbReference>
<sequence length="421" mass="48114">MYRRIYGYNNPTSFVAFFALPGSHTTGLAPELIYTILEYLPLHDLYRFLNTCKYIHSLTYKHIWTSWDISEQMSGGEPGVIYAGNLWKLIQHSKDSESKLKTGWEYLRTIVMEDSWTCNYSDLTELLGREIQAERLRLRKGVFNISYSNHTSIGDFFRILKSYSEPKSSKDFSISLIAEDSLISSQMLELVSFKTLTVLTLYTSCYRNSGLHLHSSIVGLKNLLSQAVNLEKLSLPISRFHDPEDFAPWSIENHKRILDHLKEAFEKLEKLRKLHFGGVFIHPAFFVVPPVGTKVLEYKCYTTPTWWVECSKCSFEGVEELLLDCVDAEKWWQRSDYEIVSGIGWAGDGTFELDGIAFTGLKEFEGFLPPSGPTNFFRLVVENNGGLSASSAEEALRNDHEGGLRRAIENFQKTKVEGQES</sequence>
<dbReference type="CDD" id="cd09917">
    <property type="entry name" value="F-box_SF"/>
    <property type="match status" value="1"/>
</dbReference>
<dbReference type="AlphaFoldDB" id="A0A437A9S9"/>
<protein>
    <recommendedName>
        <fullName evidence="3">F-box domain-containing protein</fullName>
    </recommendedName>
</protein>
<dbReference type="GeneID" id="93584500"/>
<evidence type="ECO:0008006" key="3">
    <source>
        <dbReference type="Google" id="ProtNLM"/>
    </source>
</evidence>
<dbReference type="OrthoDB" id="5340728at2759"/>
<dbReference type="SUPFAM" id="SSF81383">
    <property type="entry name" value="F-box domain"/>
    <property type="match status" value="1"/>
</dbReference>
<evidence type="ECO:0000313" key="1">
    <source>
        <dbReference type="EMBL" id="RVD87989.1"/>
    </source>
</evidence>
<keyword evidence="2" id="KW-1185">Reference proteome</keyword>
<proteinExistence type="predicted"/>
<evidence type="ECO:0000313" key="2">
    <source>
        <dbReference type="Proteomes" id="UP000283090"/>
    </source>
</evidence>